<protein>
    <submittedName>
        <fullName evidence="3">Uncharacterized protein</fullName>
    </submittedName>
</protein>
<name>A0ABD3HI43_9MARC</name>
<keyword evidence="1" id="KW-0175">Coiled coil</keyword>
<dbReference type="EMBL" id="JBJQOH010000004">
    <property type="protein sequence ID" value="KAL3689995.1"/>
    <property type="molecule type" value="Genomic_DNA"/>
</dbReference>
<dbReference type="AlphaFoldDB" id="A0ABD3HI43"/>
<proteinExistence type="predicted"/>
<reference evidence="3 4" key="1">
    <citation type="submission" date="2024-09" db="EMBL/GenBank/DDBJ databases">
        <title>Chromosome-scale assembly of Riccia sorocarpa.</title>
        <authorList>
            <person name="Paukszto L."/>
        </authorList>
    </citation>
    <scope>NUCLEOTIDE SEQUENCE [LARGE SCALE GENOMIC DNA]</scope>
    <source>
        <strain evidence="3">LP-2024</strain>
        <tissue evidence="3">Aerial parts of the thallus</tissue>
    </source>
</reference>
<gene>
    <name evidence="3" type="ORF">R1sor_016304</name>
</gene>
<evidence type="ECO:0000313" key="3">
    <source>
        <dbReference type="EMBL" id="KAL3689995.1"/>
    </source>
</evidence>
<organism evidence="3 4">
    <name type="scientific">Riccia sorocarpa</name>
    <dbReference type="NCBI Taxonomy" id="122646"/>
    <lineage>
        <taxon>Eukaryota</taxon>
        <taxon>Viridiplantae</taxon>
        <taxon>Streptophyta</taxon>
        <taxon>Embryophyta</taxon>
        <taxon>Marchantiophyta</taxon>
        <taxon>Marchantiopsida</taxon>
        <taxon>Marchantiidae</taxon>
        <taxon>Marchantiales</taxon>
        <taxon>Ricciaceae</taxon>
        <taxon>Riccia</taxon>
    </lineage>
</organism>
<dbReference type="Proteomes" id="UP001633002">
    <property type="component" value="Unassembled WGS sequence"/>
</dbReference>
<sequence>MAHGFAGKRLPCVKLMEASILQEFNLQHHRYLRKMVQFIPYSFKELADLDQLEYSALCRLNLVNYMTGIQRLCVADDVFWWSMFNTDADGERLLVRGLNGATCVIGWHKIQVAFGALHDQRDEFRAIKIAHKQFAGYKPGQYLLETIETNVNKKLVSGQPYEEINYYKEAAPYGSTYYLMTVIAELFWCNTRSPRFTSAQVYCYVRSLHGFKTNWAKAMLHGLRTEILFLQKRARENNDKQQVIPVVWAPCFMQILYTYRQTIFAGSALSDAEGWLGWSHMSRDGDIDLHALVARFPTKIENLGDIREKCKLTDQIPIASPVREGEEDSAVPDSVPKNVTRKRPHTSPCKAKVASLTAQLQTAEHSDAFTKVQVQSLRNELDKAKEEIANVWKAPGASLTQQLASAEVRYQTAWEEELQKISDLEMQAQQLTDEIDKYKHTADRAEKAQAAARLELAQVKKELRLLQLKK</sequence>
<evidence type="ECO:0000313" key="4">
    <source>
        <dbReference type="Proteomes" id="UP001633002"/>
    </source>
</evidence>
<evidence type="ECO:0000256" key="2">
    <source>
        <dbReference type="SAM" id="MobiDB-lite"/>
    </source>
</evidence>
<comment type="caution">
    <text evidence="3">The sequence shown here is derived from an EMBL/GenBank/DDBJ whole genome shotgun (WGS) entry which is preliminary data.</text>
</comment>
<keyword evidence="4" id="KW-1185">Reference proteome</keyword>
<evidence type="ECO:0000256" key="1">
    <source>
        <dbReference type="SAM" id="Coils"/>
    </source>
</evidence>
<feature type="region of interest" description="Disordered" evidence="2">
    <location>
        <begin position="321"/>
        <end position="347"/>
    </location>
</feature>
<feature type="coiled-coil region" evidence="1">
    <location>
        <begin position="367"/>
        <end position="469"/>
    </location>
</feature>
<accession>A0ABD3HI43</accession>